<dbReference type="InterPro" id="IPR012933">
    <property type="entry name" value="HicA_mRNA_interferase"/>
</dbReference>
<reference evidence="1" key="1">
    <citation type="journal article" date="2018" name="Genome Biol.">
        <title>SKESA: strategic k-mer extension for scrupulous assemblies.</title>
        <authorList>
            <person name="Souvorov A."/>
            <person name="Agarwala R."/>
            <person name="Lipman D.J."/>
        </authorList>
    </citation>
    <scope>NUCLEOTIDE SEQUENCE</scope>
    <source>
        <strain evidence="1">MA.CK_94/00001630</strain>
    </source>
</reference>
<organism evidence="1">
    <name type="scientific">Salmonella enterica</name>
    <name type="common">Salmonella choleraesuis</name>
    <dbReference type="NCBI Taxonomy" id="28901"/>
    <lineage>
        <taxon>Bacteria</taxon>
        <taxon>Pseudomonadati</taxon>
        <taxon>Pseudomonadota</taxon>
        <taxon>Gammaproteobacteria</taxon>
        <taxon>Enterobacterales</taxon>
        <taxon>Enterobacteriaceae</taxon>
        <taxon>Salmonella</taxon>
    </lineage>
</organism>
<dbReference type="AlphaFoldDB" id="A0A760BFX1"/>
<sequence>MSRKEKSKARLDTLPKDFTWDELVSLMNQYGFCIINASRGSGRKFYNKERDKLAIFHEPHPEKTLKKYVLNDVKTLLDEIDENE</sequence>
<proteinExistence type="predicted"/>
<dbReference type="EMBL" id="DAAXRP010000019">
    <property type="protein sequence ID" value="HAG2284142.1"/>
    <property type="molecule type" value="Genomic_DNA"/>
</dbReference>
<name>A0A760BFX1_SALER</name>
<dbReference type="Pfam" id="PF07927">
    <property type="entry name" value="HicA_toxin"/>
    <property type="match status" value="1"/>
</dbReference>
<comment type="caution">
    <text evidence="1">The sequence shown here is derived from an EMBL/GenBank/DDBJ whole genome shotgun (WGS) entry which is preliminary data.</text>
</comment>
<evidence type="ECO:0000313" key="1">
    <source>
        <dbReference type="EMBL" id="HAG2284142.1"/>
    </source>
</evidence>
<gene>
    <name evidence="1" type="ORF">G8W61_004510</name>
</gene>
<reference evidence="1" key="2">
    <citation type="submission" date="2020-02" db="EMBL/GenBank/DDBJ databases">
        <authorList>
            <consortium name="NCBI Pathogen Detection Project"/>
        </authorList>
    </citation>
    <scope>NUCLEOTIDE SEQUENCE</scope>
    <source>
        <strain evidence="1">MA.CK_94/00001630</strain>
    </source>
</reference>
<dbReference type="GO" id="GO:0003729">
    <property type="term" value="F:mRNA binding"/>
    <property type="evidence" value="ECO:0007669"/>
    <property type="project" value="InterPro"/>
</dbReference>
<protein>
    <submittedName>
        <fullName evidence="1">Type II toxin-antitoxin system HicA family toxin</fullName>
    </submittedName>
</protein>
<accession>A0A760BFX1</accession>